<evidence type="ECO:0000313" key="2">
    <source>
        <dbReference type="Proteomes" id="UP001652660"/>
    </source>
</evidence>
<dbReference type="GeneID" id="140021427"/>
<dbReference type="Pfam" id="PF00646">
    <property type="entry name" value="F-box"/>
    <property type="match status" value="1"/>
</dbReference>
<dbReference type="PROSITE" id="PS50181">
    <property type="entry name" value="FBOX"/>
    <property type="match status" value="1"/>
</dbReference>
<evidence type="ECO:0000313" key="3">
    <source>
        <dbReference type="RefSeq" id="XP_071928292.1"/>
    </source>
</evidence>
<reference evidence="3" key="1">
    <citation type="submission" date="2025-08" db="UniProtKB">
        <authorList>
            <consortium name="RefSeq"/>
        </authorList>
    </citation>
    <scope>IDENTIFICATION</scope>
    <source>
        <tissue evidence="3">Leaves</tissue>
    </source>
</reference>
<dbReference type="InterPro" id="IPR032675">
    <property type="entry name" value="LRR_dom_sf"/>
</dbReference>
<dbReference type="InterPro" id="IPR053772">
    <property type="entry name" value="At1g61320/At1g61330-like"/>
</dbReference>
<feature type="domain" description="F-box" evidence="1">
    <location>
        <begin position="6"/>
        <end position="55"/>
    </location>
</feature>
<dbReference type="InterPro" id="IPR001810">
    <property type="entry name" value="F-box_dom"/>
</dbReference>
<organism evidence="2 3">
    <name type="scientific">Coffea arabica</name>
    <name type="common">Arabian coffee</name>
    <dbReference type="NCBI Taxonomy" id="13443"/>
    <lineage>
        <taxon>Eukaryota</taxon>
        <taxon>Viridiplantae</taxon>
        <taxon>Streptophyta</taxon>
        <taxon>Embryophyta</taxon>
        <taxon>Tracheophyta</taxon>
        <taxon>Spermatophyta</taxon>
        <taxon>Magnoliopsida</taxon>
        <taxon>eudicotyledons</taxon>
        <taxon>Gunneridae</taxon>
        <taxon>Pentapetalae</taxon>
        <taxon>asterids</taxon>
        <taxon>lamiids</taxon>
        <taxon>Gentianales</taxon>
        <taxon>Rubiaceae</taxon>
        <taxon>Ixoroideae</taxon>
        <taxon>Gardenieae complex</taxon>
        <taxon>Bertiereae - Coffeeae clade</taxon>
        <taxon>Coffeeae</taxon>
        <taxon>Coffea</taxon>
    </lineage>
</organism>
<dbReference type="Proteomes" id="UP001652660">
    <property type="component" value="Chromosome 11e"/>
</dbReference>
<dbReference type="RefSeq" id="XP_071928292.1">
    <property type="nucleotide sequence ID" value="XM_072072191.1"/>
</dbReference>
<protein>
    <submittedName>
        <fullName evidence="3">F-box/LRR-repeat protein At5g02930</fullName>
    </submittedName>
</protein>
<proteinExistence type="predicted"/>
<gene>
    <name evidence="3" type="primary">LOC140021427</name>
</gene>
<dbReference type="SUPFAM" id="SSF52047">
    <property type="entry name" value="RNI-like"/>
    <property type="match status" value="1"/>
</dbReference>
<dbReference type="InterPro" id="IPR055357">
    <property type="entry name" value="LRR_At1g61320_AtMIF1"/>
</dbReference>
<dbReference type="Pfam" id="PF23622">
    <property type="entry name" value="LRR_At1g61320_AtMIF1"/>
    <property type="match status" value="1"/>
</dbReference>
<dbReference type="SMART" id="SM00256">
    <property type="entry name" value="FBOX"/>
    <property type="match status" value="1"/>
</dbReference>
<dbReference type="InterPro" id="IPR036047">
    <property type="entry name" value="F-box-like_dom_sf"/>
</dbReference>
<evidence type="ECO:0000259" key="1">
    <source>
        <dbReference type="PROSITE" id="PS50181"/>
    </source>
</evidence>
<accession>A0ABM4W926</accession>
<name>A0ABM4W926_COFAR</name>
<sequence length="455" mass="51542">MEEMVLDLTSTLPDTIMMDIFSNLSMKEAARTSAVSRRFHNLWKSYGGCLDFDDVETRVLLRAHEKRFDVEQRKYVDWVNEVVVSHQGPMIEQFRVCFDLGADESASIDRWMEFAAARKVHRLELDLSSMLACGKTYKPIKGLDDVYNFPKSGAGYDFKVLASLRLKAVNIAEQDVLNLLSDCPLLEDLSIAGAPSLHNLSILGGGGGRPLRLKHLEIRRCIRLDRIEVAAARNLVSFTHQGKYELGALHSTNMRFQDVPQLSSVSLGVGDYLRHSVSYRFKGVLFLSYSRAFDEFAKFPNLRHLELRFMVSDSLFFTVSFLCASPCLHKLVLRYKIDCEARKRNPQMMWWDEAAIESGHRQVAERSKYGCLKEVELLGWNGGEGEVEFVKHLNEAGAGSLERITVDPRNPWLDIFFDNPLSPPSEEVIAAQEAARNRARDLEPILSPPAKLVVL</sequence>
<dbReference type="Gene3D" id="3.80.10.10">
    <property type="entry name" value="Ribonuclease Inhibitor"/>
    <property type="match status" value="1"/>
</dbReference>
<keyword evidence="2" id="KW-1185">Reference proteome</keyword>
<dbReference type="SUPFAM" id="SSF81383">
    <property type="entry name" value="F-box domain"/>
    <property type="match status" value="1"/>
</dbReference>
<dbReference type="PANTHER" id="PTHR34145">
    <property type="entry name" value="OS02G0105600 PROTEIN"/>
    <property type="match status" value="1"/>
</dbReference>
<dbReference type="PANTHER" id="PTHR34145:SF68">
    <property type="entry name" value="FBD DOMAIN-CONTAINING PROTEIN"/>
    <property type="match status" value="1"/>
</dbReference>
<dbReference type="Gene3D" id="1.20.1280.50">
    <property type="match status" value="1"/>
</dbReference>